<proteinExistence type="predicted"/>
<reference evidence="2" key="1">
    <citation type="submission" date="2015-04" db="UniProtKB">
        <authorList>
            <consortium name="EnsemblPlants"/>
        </authorList>
    </citation>
    <scope>IDENTIFICATION</scope>
    <source>
        <strain evidence="2">SL10</strain>
    </source>
</reference>
<accession>A0A0E0FV18</accession>
<evidence type="ECO:0000313" key="2">
    <source>
        <dbReference type="EnsemblPlants" id="ONIVA01G40300.1"/>
    </source>
</evidence>
<dbReference type="AlphaFoldDB" id="A0A0E0FV18"/>
<evidence type="ECO:0000313" key="3">
    <source>
        <dbReference type="Proteomes" id="UP000006591"/>
    </source>
</evidence>
<sequence length="139" mass="14641">MAVEARTSIGREEEPTRVCLPSPTRHRPPAHRRGHSTTSPASRQTGVDFSARSAAEATQPRKLARRGGPPERWPWEETGLPAAPPLRSVSVKLADHATRSSLAACPSPTTLGLVSTLVERGGEGERGAAGKIAEAGLPV</sequence>
<evidence type="ECO:0000256" key="1">
    <source>
        <dbReference type="SAM" id="MobiDB-lite"/>
    </source>
</evidence>
<feature type="compositionally biased region" description="Basic residues" evidence="1">
    <location>
        <begin position="24"/>
        <end position="35"/>
    </location>
</feature>
<feature type="region of interest" description="Disordered" evidence="1">
    <location>
        <begin position="1"/>
        <end position="83"/>
    </location>
</feature>
<reference evidence="2" key="2">
    <citation type="submission" date="2018-04" db="EMBL/GenBank/DDBJ databases">
        <title>OnivRS2 (Oryza nivara Reference Sequence Version 2).</title>
        <authorList>
            <person name="Zhang J."/>
            <person name="Kudrna D."/>
            <person name="Lee S."/>
            <person name="Talag J."/>
            <person name="Rajasekar S."/>
            <person name="Welchert J."/>
            <person name="Hsing Y.-I."/>
            <person name="Wing R.A."/>
        </authorList>
    </citation>
    <scope>NUCLEOTIDE SEQUENCE [LARGE SCALE GENOMIC DNA]</scope>
</reference>
<protein>
    <submittedName>
        <fullName evidence="2">Uncharacterized protein</fullName>
    </submittedName>
</protein>
<organism evidence="2">
    <name type="scientific">Oryza nivara</name>
    <name type="common">Indian wild rice</name>
    <name type="synonym">Oryza sativa f. spontanea</name>
    <dbReference type="NCBI Taxonomy" id="4536"/>
    <lineage>
        <taxon>Eukaryota</taxon>
        <taxon>Viridiplantae</taxon>
        <taxon>Streptophyta</taxon>
        <taxon>Embryophyta</taxon>
        <taxon>Tracheophyta</taxon>
        <taxon>Spermatophyta</taxon>
        <taxon>Magnoliopsida</taxon>
        <taxon>Liliopsida</taxon>
        <taxon>Poales</taxon>
        <taxon>Poaceae</taxon>
        <taxon>BOP clade</taxon>
        <taxon>Oryzoideae</taxon>
        <taxon>Oryzeae</taxon>
        <taxon>Oryzinae</taxon>
        <taxon>Oryza</taxon>
    </lineage>
</organism>
<name>A0A0E0FV18_ORYNI</name>
<feature type="compositionally biased region" description="Polar residues" evidence="1">
    <location>
        <begin position="36"/>
        <end position="47"/>
    </location>
</feature>
<dbReference type="HOGENOM" id="CLU_1848307_0_0_1"/>
<keyword evidence="3" id="KW-1185">Reference proteome</keyword>
<dbReference type="Gramene" id="ONIVA01G40300.1">
    <property type="protein sequence ID" value="ONIVA01G40300.1"/>
    <property type="gene ID" value="ONIVA01G40300"/>
</dbReference>
<dbReference type="Proteomes" id="UP000006591">
    <property type="component" value="Chromosome 1"/>
</dbReference>
<dbReference type="EnsemblPlants" id="ONIVA01G40300.1">
    <property type="protein sequence ID" value="ONIVA01G40300.1"/>
    <property type="gene ID" value="ONIVA01G40300"/>
</dbReference>